<dbReference type="GO" id="GO:0006629">
    <property type="term" value="P:lipid metabolic process"/>
    <property type="evidence" value="ECO:0007669"/>
    <property type="project" value="InterPro"/>
</dbReference>
<dbReference type="VEuPathDB" id="CryptoDB:Cvel_4978"/>
<keyword evidence="2" id="KW-0732">Signal</keyword>
<dbReference type="AlphaFoldDB" id="A0A0G4GNL4"/>
<dbReference type="SUPFAM" id="SSF53474">
    <property type="entry name" value="alpha/beta-Hydrolases"/>
    <property type="match status" value="1"/>
</dbReference>
<name>A0A0G4GNL4_9ALVE</name>
<evidence type="ECO:0000256" key="1">
    <source>
        <dbReference type="SAM" id="MobiDB-lite"/>
    </source>
</evidence>
<feature type="signal peptide" evidence="2">
    <location>
        <begin position="1"/>
        <end position="24"/>
    </location>
</feature>
<dbReference type="PANTHER" id="PTHR45856:SF24">
    <property type="entry name" value="FUNGAL LIPASE-LIKE DOMAIN-CONTAINING PROTEIN"/>
    <property type="match status" value="1"/>
</dbReference>
<feature type="region of interest" description="Disordered" evidence="1">
    <location>
        <begin position="417"/>
        <end position="458"/>
    </location>
</feature>
<dbReference type="PANTHER" id="PTHR45856">
    <property type="entry name" value="ALPHA/BETA-HYDROLASES SUPERFAMILY PROTEIN"/>
    <property type="match status" value="1"/>
</dbReference>
<sequence length="458" mass="52042">MSTTWYFFFVVFLCALGLFHEAQGLVLSKRESTGPLSEAEEIPAGNRPGLTTVDPEQIALCWGLVKNAVYWELNKRFKGVYDKGKNSTYSPMTPGREAIVAFEKVKPTNEDPHHKVKLVDYYQVFEQDVSKEVPVTVANLLIEEGDHPKKAYLVFRGANTEGKMLRFTSNVWWHNVITTMNKKSFVPFRTMAGKDVGRVHEGAMAYYNQLHIKMRARTLFTSLFEEHPGIELVITGFSIGGAFAQMAAVDLTHSLDRYYSDENVERRPAYSISVIIFGSPKVGDAKFVSYSKKMASALRINSHRDPIVATPKLKYGMMPFGPGIMLYSNRPMRPLLSLESEYKRENQDRRSWTTVKGFVNEHRAVNYAENLKRFYQETAGQPFSLLKRVLEPRCKGGDSNHPSTCTKPRPRICILPSPPDVRTHPQAPKHTAKKFNFEAPRVPRKPSPPPNNRLRPKT</sequence>
<feature type="domain" description="Fungal lipase-type" evidence="3">
    <location>
        <begin position="153"/>
        <end position="312"/>
    </location>
</feature>
<organism evidence="4">
    <name type="scientific">Chromera velia CCMP2878</name>
    <dbReference type="NCBI Taxonomy" id="1169474"/>
    <lineage>
        <taxon>Eukaryota</taxon>
        <taxon>Sar</taxon>
        <taxon>Alveolata</taxon>
        <taxon>Colpodellida</taxon>
        <taxon>Chromeraceae</taxon>
        <taxon>Chromera</taxon>
    </lineage>
</organism>
<dbReference type="Pfam" id="PF01764">
    <property type="entry name" value="Lipase_3"/>
    <property type="match status" value="1"/>
</dbReference>
<protein>
    <recommendedName>
        <fullName evidence="3">Fungal lipase-type domain-containing protein</fullName>
    </recommendedName>
</protein>
<proteinExistence type="predicted"/>
<dbReference type="InterPro" id="IPR051218">
    <property type="entry name" value="Sec_MonoDiacylglyc_Lipase"/>
</dbReference>
<gene>
    <name evidence="4" type="ORF">Cvel_4978</name>
</gene>
<accession>A0A0G4GNL4</accession>
<dbReference type="InterPro" id="IPR029058">
    <property type="entry name" value="AB_hydrolase_fold"/>
</dbReference>
<evidence type="ECO:0000259" key="3">
    <source>
        <dbReference type="Pfam" id="PF01764"/>
    </source>
</evidence>
<dbReference type="CDD" id="cd00519">
    <property type="entry name" value="Lipase_3"/>
    <property type="match status" value="1"/>
</dbReference>
<evidence type="ECO:0000256" key="2">
    <source>
        <dbReference type="SAM" id="SignalP"/>
    </source>
</evidence>
<reference evidence="4" key="1">
    <citation type="submission" date="2014-11" db="EMBL/GenBank/DDBJ databases">
        <authorList>
            <person name="Otto D Thomas"/>
            <person name="Naeem Raeece"/>
        </authorList>
    </citation>
    <scope>NUCLEOTIDE SEQUENCE</scope>
</reference>
<dbReference type="InterPro" id="IPR002921">
    <property type="entry name" value="Fungal_lipase-type"/>
</dbReference>
<evidence type="ECO:0000313" key="4">
    <source>
        <dbReference type="EMBL" id="CEM31876.1"/>
    </source>
</evidence>
<dbReference type="Gene3D" id="3.40.50.1820">
    <property type="entry name" value="alpha/beta hydrolase"/>
    <property type="match status" value="1"/>
</dbReference>
<dbReference type="EMBL" id="CDMZ01001391">
    <property type="protein sequence ID" value="CEM31876.1"/>
    <property type="molecule type" value="Genomic_DNA"/>
</dbReference>
<feature type="chain" id="PRO_5005190251" description="Fungal lipase-type domain-containing protein" evidence="2">
    <location>
        <begin position="25"/>
        <end position="458"/>
    </location>
</feature>